<dbReference type="Gene3D" id="2.30.42.10">
    <property type="match status" value="1"/>
</dbReference>
<dbReference type="SUPFAM" id="SSF52096">
    <property type="entry name" value="ClpP/crotonase"/>
    <property type="match status" value="1"/>
</dbReference>
<dbReference type="Pfam" id="PF17820">
    <property type="entry name" value="PDZ_6"/>
    <property type="match status" value="1"/>
</dbReference>
<evidence type="ECO:0000313" key="7">
    <source>
        <dbReference type="EMBL" id="GCD77798.1"/>
    </source>
</evidence>
<dbReference type="PANTHER" id="PTHR32060:SF30">
    <property type="entry name" value="CARBOXY-TERMINAL PROCESSING PROTEASE CTPA"/>
    <property type="match status" value="1"/>
</dbReference>
<evidence type="ECO:0000313" key="8">
    <source>
        <dbReference type="Proteomes" id="UP000286715"/>
    </source>
</evidence>
<keyword evidence="8" id="KW-1185">Reference proteome</keyword>
<protein>
    <submittedName>
        <fullName evidence="7">Peptidase S41</fullName>
    </submittedName>
</protein>
<proteinExistence type="inferred from homology"/>
<dbReference type="NCBIfam" id="TIGR00225">
    <property type="entry name" value="prc"/>
    <property type="match status" value="1"/>
</dbReference>
<evidence type="ECO:0000256" key="1">
    <source>
        <dbReference type="ARBA" id="ARBA00009179"/>
    </source>
</evidence>
<name>A0A401XLC7_9FLAO</name>
<keyword evidence="2 5" id="KW-0645">Protease</keyword>
<dbReference type="PROSITE" id="PS50106">
    <property type="entry name" value="PDZ"/>
    <property type="match status" value="1"/>
</dbReference>
<dbReference type="GO" id="GO:0006508">
    <property type="term" value="P:proteolysis"/>
    <property type="evidence" value="ECO:0007669"/>
    <property type="project" value="UniProtKB-KW"/>
</dbReference>
<dbReference type="FunFam" id="2.30.42.10:FF:000063">
    <property type="entry name" value="Peptidase, S41 family"/>
    <property type="match status" value="1"/>
</dbReference>
<dbReference type="GO" id="GO:0030288">
    <property type="term" value="C:outer membrane-bounded periplasmic space"/>
    <property type="evidence" value="ECO:0007669"/>
    <property type="project" value="TreeGrafter"/>
</dbReference>
<comment type="caution">
    <text evidence="7">The sequence shown here is derived from an EMBL/GenBank/DDBJ whole genome shotgun (WGS) entry which is preliminary data.</text>
</comment>
<accession>A0A401XLC7</accession>
<dbReference type="GO" id="GO:0007165">
    <property type="term" value="P:signal transduction"/>
    <property type="evidence" value="ECO:0007669"/>
    <property type="project" value="TreeGrafter"/>
</dbReference>
<dbReference type="CDD" id="cd06782">
    <property type="entry name" value="cpPDZ_CPP-like"/>
    <property type="match status" value="1"/>
</dbReference>
<sequence length="543" mass="60990">MKKSFSVKIALVALLLISATSLNYFEIHKQLDIFSHIFKEINLYYVDETDPAKLMDKAINSMLSSLDPYTTYIKESEIENFRIQTTGQYGGIGASIRKRDDYVMVVSVYKDAPADKAGVRPGDLLLAIDGKSLKGFSDSEVSALLKGSPGTSFMLKVKRDDQTLDLKIVREEIQLKSVPYCGYVAPGIGYINLTNFTDKASKEIKEALADLQKNADLKGLILDLRGNPGGLLSEAVNVSNIFIPKGQEIVSTRGKIKEWERSYKTLDNPVTTDLPIVVLINRGSASASEIVSGAIQDLDRGVIIGQRSFGKGLVQQTRKLSYGAQLKVTVSKYYTPSGRCIQAINYSQRNEDGSVSSIPDSLRRSFTTRNGRIVYDGGGIDPDIVTEPRKYSPVLTALIQNNLIFDWATEYVAKKGKNNIDVKFQLSESDWNAFKLWLKDKELSYQTRTEKLLQEIMETTKDEQYFSEIESELLKLKKRFQHSKEDDIENNKAEIKSYLEEEIVSRVAYQEGRIQKALTADNEVAEAIKVLSNPEQYRKILKL</sequence>
<dbReference type="InterPro" id="IPR001478">
    <property type="entry name" value="PDZ"/>
</dbReference>
<dbReference type="InterPro" id="IPR041489">
    <property type="entry name" value="PDZ_6"/>
</dbReference>
<dbReference type="Pfam" id="PF03572">
    <property type="entry name" value="Peptidase_S41"/>
    <property type="match status" value="1"/>
</dbReference>
<dbReference type="Gene3D" id="3.30.750.44">
    <property type="match status" value="1"/>
</dbReference>
<dbReference type="RefSeq" id="WP_124397866.1">
    <property type="nucleotide sequence ID" value="NZ_BHZE01000011.1"/>
</dbReference>
<dbReference type="CDD" id="cd07560">
    <property type="entry name" value="Peptidase_S41_CPP"/>
    <property type="match status" value="1"/>
</dbReference>
<gene>
    <name evidence="7" type="ORF">JCM31826_12800</name>
</gene>
<dbReference type="SMART" id="SM00228">
    <property type="entry name" value="PDZ"/>
    <property type="match status" value="1"/>
</dbReference>
<organism evidence="7 8">
    <name type="scientific">Thermaurantimonas aggregans</name>
    <dbReference type="NCBI Taxonomy" id="2173829"/>
    <lineage>
        <taxon>Bacteria</taxon>
        <taxon>Pseudomonadati</taxon>
        <taxon>Bacteroidota</taxon>
        <taxon>Flavobacteriia</taxon>
        <taxon>Flavobacteriales</taxon>
        <taxon>Schleiferiaceae</taxon>
        <taxon>Thermaurantimonas</taxon>
    </lineage>
</organism>
<dbReference type="Gene3D" id="3.90.226.10">
    <property type="entry name" value="2-enoyl-CoA Hydratase, Chain A, domain 1"/>
    <property type="match status" value="1"/>
</dbReference>
<dbReference type="PANTHER" id="PTHR32060">
    <property type="entry name" value="TAIL-SPECIFIC PROTEASE"/>
    <property type="match status" value="1"/>
</dbReference>
<dbReference type="GO" id="GO:0004175">
    <property type="term" value="F:endopeptidase activity"/>
    <property type="evidence" value="ECO:0007669"/>
    <property type="project" value="TreeGrafter"/>
</dbReference>
<dbReference type="GO" id="GO:0008236">
    <property type="term" value="F:serine-type peptidase activity"/>
    <property type="evidence" value="ECO:0007669"/>
    <property type="project" value="UniProtKB-KW"/>
</dbReference>
<evidence type="ECO:0000256" key="2">
    <source>
        <dbReference type="ARBA" id="ARBA00022670"/>
    </source>
</evidence>
<reference evidence="7 8" key="1">
    <citation type="submission" date="2018-11" db="EMBL/GenBank/DDBJ databases">
        <title>Schleiferia aggregans sp. nov., a moderately thermophilic heterotrophic bacterium isolated from microbial mats at a terrestrial hot spring.</title>
        <authorList>
            <person name="Iino T."/>
            <person name="Ohkuma M."/>
            <person name="Haruta S."/>
        </authorList>
    </citation>
    <scope>NUCLEOTIDE SEQUENCE [LARGE SCALE GENOMIC DNA]</scope>
    <source>
        <strain evidence="7 8">LA</strain>
    </source>
</reference>
<evidence type="ECO:0000259" key="6">
    <source>
        <dbReference type="PROSITE" id="PS50106"/>
    </source>
</evidence>
<dbReference type="SUPFAM" id="SSF50156">
    <property type="entry name" value="PDZ domain-like"/>
    <property type="match status" value="1"/>
</dbReference>
<dbReference type="InterPro" id="IPR005151">
    <property type="entry name" value="Tail-specific_protease"/>
</dbReference>
<evidence type="ECO:0000256" key="3">
    <source>
        <dbReference type="ARBA" id="ARBA00022801"/>
    </source>
</evidence>
<keyword evidence="4 5" id="KW-0720">Serine protease</keyword>
<comment type="similarity">
    <text evidence="1 5">Belongs to the peptidase S41A family.</text>
</comment>
<dbReference type="EMBL" id="BHZE01000011">
    <property type="protein sequence ID" value="GCD77798.1"/>
    <property type="molecule type" value="Genomic_DNA"/>
</dbReference>
<dbReference type="Proteomes" id="UP000286715">
    <property type="component" value="Unassembled WGS sequence"/>
</dbReference>
<dbReference type="InterPro" id="IPR029045">
    <property type="entry name" value="ClpP/crotonase-like_dom_sf"/>
</dbReference>
<feature type="domain" description="PDZ" evidence="6">
    <location>
        <begin position="80"/>
        <end position="160"/>
    </location>
</feature>
<dbReference type="SMART" id="SM00245">
    <property type="entry name" value="TSPc"/>
    <property type="match status" value="1"/>
</dbReference>
<dbReference type="OrthoDB" id="9812068at2"/>
<evidence type="ECO:0000256" key="4">
    <source>
        <dbReference type="ARBA" id="ARBA00022825"/>
    </source>
</evidence>
<dbReference type="InterPro" id="IPR004447">
    <property type="entry name" value="Peptidase_S41A"/>
</dbReference>
<keyword evidence="3 5" id="KW-0378">Hydrolase</keyword>
<evidence type="ECO:0000256" key="5">
    <source>
        <dbReference type="RuleBase" id="RU004404"/>
    </source>
</evidence>
<dbReference type="InterPro" id="IPR036034">
    <property type="entry name" value="PDZ_sf"/>
</dbReference>
<dbReference type="AlphaFoldDB" id="A0A401XLC7"/>